<dbReference type="Pfam" id="PF17653">
    <property type="entry name" value="DUF5522"/>
    <property type="match status" value="1"/>
</dbReference>
<dbReference type="PANTHER" id="PTHR21037:SF2">
    <property type="entry name" value="SIMILAR TO NOVEL PROTEIN"/>
    <property type="match status" value="1"/>
</dbReference>
<sequence length="67" mass="7831">MNRQLIEGKDFYYDEHGYVVFTEAYHISKGYCCGHGCRHCPFDYESVPEPKRSELLTQKQKATEPKA</sequence>
<dbReference type="AlphaFoldDB" id="A0AAT9GJB1"/>
<proteinExistence type="predicted"/>
<dbReference type="RefSeq" id="WP_353548363.1">
    <property type="nucleotide sequence ID" value="NZ_AP029612.1"/>
</dbReference>
<dbReference type="EMBL" id="AP029612">
    <property type="protein sequence ID" value="BFG70723.1"/>
    <property type="molecule type" value="Genomic_DNA"/>
</dbReference>
<gene>
    <name evidence="1" type="ORF">KACHI17_16040</name>
</gene>
<dbReference type="PANTHER" id="PTHR21037">
    <property type="entry name" value="39S RIBOSOMAL PROTEIN L14, MITOCHONDRIAL"/>
    <property type="match status" value="1"/>
</dbReference>
<evidence type="ECO:0000313" key="1">
    <source>
        <dbReference type="EMBL" id="BFG70723.1"/>
    </source>
</evidence>
<name>A0AAT9GJB1_9BACT</name>
<organism evidence="1">
    <name type="scientific">Sediminibacterium sp. KACHI17</name>
    <dbReference type="NCBI Taxonomy" id="1751071"/>
    <lineage>
        <taxon>Bacteria</taxon>
        <taxon>Pseudomonadati</taxon>
        <taxon>Bacteroidota</taxon>
        <taxon>Chitinophagia</taxon>
        <taxon>Chitinophagales</taxon>
        <taxon>Chitinophagaceae</taxon>
        <taxon>Sediminibacterium</taxon>
    </lineage>
</organism>
<accession>A0AAT9GJB1</accession>
<dbReference type="InterPro" id="IPR040807">
    <property type="entry name" value="DUF5522"/>
</dbReference>
<reference evidence="1" key="1">
    <citation type="submission" date="2024-02" db="EMBL/GenBank/DDBJ databases">
        <title>Sediminibacterium planktonica sp. nov. and Sediminibacterium longus sp. nov., isolated from surface lake and river water.</title>
        <authorList>
            <person name="Watanabe K."/>
            <person name="Takemine S."/>
            <person name="Ishii Y."/>
            <person name="Ogata Y."/>
            <person name="Shindo C."/>
            <person name="Suda W."/>
        </authorList>
    </citation>
    <scope>NUCLEOTIDE SEQUENCE</scope>
    <source>
        <strain evidence="1">KACHI17</strain>
    </source>
</reference>
<protein>
    <submittedName>
        <fullName evidence="1">Uncharacterized protein</fullName>
    </submittedName>
</protein>